<protein>
    <submittedName>
        <fullName evidence="1">Uncharacterized protein</fullName>
    </submittedName>
</protein>
<evidence type="ECO:0000313" key="1">
    <source>
        <dbReference type="EMBL" id="MBD8499753.1"/>
    </source>
</evidence>
<accession>A0ABR9B030</accession>
<organism evidence="1 2">
    <name type="scientific">Paenibacillus arenosi</name>
    <dbReference type="NCBI Taxonomy" id="2774142"/>
    <lineage>
        <taxon>Bacteria</taxon>
        <taxon>Bacillati</taxon>
        <taxon>Bacillota</taxon>
        <taxon>Bacilli</taxon>
        <taxon>Bacillales</taxon>
        <taxon>Paenibacillaceae</taxon>
        <taxon>Paenibacillus</taxon>
    </lineage>
</organism>
<keyword evidence="2" id="KW-1185">Reference proteome</keyword>
<reference evidence="1 2" key="1">
    <citation type="submission" date="2020-09" db="EMBL/GenBank/DDBJ databases">
        <title>Paenibacillus sp. CAU 1523 isolated from sand of Haeundae Beach.</title>
        <authorList>
            <person name="Kim W."/>
        </authorList>
    </citation>
    <scope>NUCLEOTIDE SEQUENCE [LARGE SCALE GENOMIC DNA]</scope>
    <source>
        <strain evidence="1 2">CAU 1523</strain>
    </source>
</reference>
<evidence type="ECO:0000313" key="2">
    <source>
        <dbReference type="Proteomes" id="UP000634529"/>
    </source>
</evidence>
<proteinExistence type="predicted"/>
<comment type="caution">
    <text evidence="1">The sequence shown here is derived from an EMBL/GenBank/DDBJ whole genome shotgun (WGS) entry which is preliminary data.</text>
</comment>
<name>A0ABR9B030_9BACL</name>
<dbReference type="EMBL" id="JACYTN010000014">
    <property type="protein sequence ID" value="MBD8499753.1"/>
    <property type="molecule type" value="Genomic_DNA"/>
</dbReference>
<gene>
    <name evidence="1" type="ORF">IFO66_15780</name>
</gene>
<sequence>MSLLYEENLGHSEKVDPRYSKKLLSFPVYSIKALYLKITQKVCCTARQQEDLM</sequence>
<dbReference type="Proteomes" id="UP000634529">
    <property type="component" value="Unassembled WGS sequence"/>
</dbReference>